<evidence type="ECO:0000256" key="1">
    <source>
        <dbReference type="ARBA" id="ARBA00004496"/>
    </source>
</evidence>
<keyword evidence="11" id="KW-1185">Reference proteome</keyword>
<organism evidence="10 11">
    <name type="scientific">Elusimicrobium minutum (strain Pei191)</name>
    <dbReference type="NCBI Taxonomy" id="445932"/>
    <lineage>
        <taxon>Bacteria</taxon>
        <taxon>Pseudomonadati</taxon>
        <taxon>Elusimicrobiota</taxon>
        <taxon>Elusimicrobia</taxon>
        <taxon>Elusimicrobiales</taxon>
        <taxon>Elusimicrobiaceae</taxon>
        <taxon>Elusimicrobium</taxon>
    </lineage>
</organism>
<keyword evidence="7" id="KW-0239">DNA-directed DNA polymerase</keyword>
<protein>
    <recommendedName>
        <fullName evidence="3">DNA polymerase III subunit alpha</fullName>
        <ecNumber evidence="2">2.7.7.7</ecNumber>
    </recommendedName>
</protein>
<name>B2KB15_ELUMP</name>
<evidence type="ECO:0000259" key="9">
    <source>
        <dbReference type="SMART" id="SM00481"/>
    </source>
</evidence>
<dbReference type="SMART" id="SM00481">
    <property type="entry name" value="POLIIIAc"/>
    <property type="match status" value="1"/>
</dbReference>
<evidence type="ECO:0000313" key="10">
    <source>
        <dbReference type="EMBL" id="ACC97774.1"/>
    </source>
</evidence>
<dbReference type="PANTHER" id="PTHR32294:SF0">
    <property type="entry name" value="DNA POLYMERASE III SUBUNIT ALPHA"/>
    <property type="match status" value="1"/>
</dbReference>
<dbReference type="Pfam" id="PF07733">
    <property type="entry name" value="DNA_pol3_alpha"/>
    <property type="match status" value="1"/>
</dbReference>
<dbReference type="Pfam" id="PF14579">
    <property type="entry name" value="HHH_6"/>
    <property type="match status" value="1"/>
</dbReference>
<dbReference type="KEGG" id="emi:Emin_0212"/>
<dbReference type="NCBIfam" id="NF005298">
    <property type="entry name" value="PRK06826.1"/>
    <property type="match status" value="1"/>
</dbReference>
<dbReference type="STRING" id="445932.Emin_0212"/>
<evidence type="ECO:0000256" key="6">
    <source>
        <dbReference type="ARBA" id="ARBA00022705"/>
    </source>
</evidence>
<dbReference type="GO" id="GO:0008408">
    <property type="term" value="F:3'-5' exonuclease activity"/>
    <property type="evidence" value="ECO:0007669"/>
    <property type="project" value="InterPro"/>
</dbReference>
<dbReference type="AlphaFoldDB" id="B2KB15"/>
<accession>B2KB15</accession>
<dbReference type="CDD" id="cd04485">
    <property type="entry name" value="DnaE_OBF"/>
    <property type="match status" value="1"/>
</dbReference>
<dbReference type="CDD" id="cd12113">
    <property type="entry name" value="PHP_PolIIIA_DnaE3"/>
    <property type="match status" value="1"/>
</dbReference>
<dbReference type="InterPro" id="IPR004365">
    <property type="entry name" value="NA-bd_OB_tRNA"/>
</dbReference>
<reference evidence="10 11" key="1">
    <citation type="journal article" date="2009" name="Appl. Environ. Microbiol.">
        <title>Genomic analysis of 'Elusimicrobium minutum,' the first cultivated representative of the phylum 'Elusimicrobia' (formerly termite group 1).</title>
        <authorList>
            <person name="Herlemann D.P.R."/>
            <person name="Geissinger O."/>
            <person name="Ikeda-Ohtsubo W."/>
            <person name="Kunin V."/>
            <person name="Sun H."/>
            <person name="Lapidus A."/>
            <person name="Hugenholtz P."/>
            <person name="Brune A."/>
        </authorList>
    </citation>
    <scope>NUCLEOTIDE SEQUENCE [LARGE SCALE GENOMIC DNA]</scope>
    <source>
        <strain evidence="10 11">Pei191</strain>
    </source>
</reference>
<feature type="domain" description="Polymerase/histidinol phosphatase N-terminal" evidence="9">
    <location>
        <begin position="4"/>
        <end position="76"/>
    </location>
</feature>
<evidence type="ECO:0000256" key="2">
    <source>
        <dbReference type="ARBA" id="ARBA00012417"/>
    </source>
</evidence>
<dbReference type="GO" id="GO:0005737">
    <property type="term" value="C:cytoplasm"/>
    <property type="evidence" value="ECO:0007669"/>
    <property type="project" value="UniProtKB-SubCell"/>
</dbReference>
<dbReference type="InterPro" id="IPR004013">
    <property type="entry name" value="PHP_dom"/>
</dbReference>
<evidence type="ECO:0000256" key="5">
    <source>
        <dbReference type="ARBA" id="ARBA00022695"/>
    </source>
</evidence>
<dbReference type="GO" id="GO:0003887">
    <property type="term" value="F:DNA-directed DNA polymerase activity"/>
    <property type="evidence" value="ECO:0007669"/>
    <property type="project" value="UniProtKB-KW"/>
</dbReference>
<dbReference type="RefSeq" id="WP_012414389.1">
    <property type="nucleotide sequence ID" value="NC_010644.1"/>
</dbReference>
<dbReference type="Pfam" id="PF02811">
    <property type="entry name" value="PHP"/>
    <property type="match status" value="1"/>
</dbReference>
<dbReference type="GO" id="GO:0006260">
    <property type="term" value="P:DNA replication"/>
    <property type="evidence" value="ECO:0007669"/>
    <property type="project" value="UniProtKB-KW"/>
</dbReference>
<dbReference type="InterPro" id="IPR029460">
    <property type="entry name" value="DNAPol_HHH"/>
</dbReference>
<dbReference type="HOGENOM" id="CLU_001600_0_0_0"/>
<comment type="catalytic activity">
    <reaction evidence="8">
        <text>DNA(n) + a 2'-deoxyribonucleoside 5'-triphosphate = DNA(n+1) + diphosphate</text>
        <dbReference type="Rhea" id="RHEA:22508"/>
        <dbReference type="Rhea" id="RHEA-COMP:17339"/>
        <dbReference type="Rhea" id="RHEA-COMP:17340"/>
        <dbReference type="ChEBI" id="CHEBI:33019"/>
        <dbReference type="ChEBI" id="CHEBI:61560"/>
        <dbReference type="ChEBI" id="CHEBI:173112"/>
        <dbReference type="EC" id="2.7.7.7"/>
    </reaction>
</comment>
<dbReference type="PANTHER" id="PTHR32294">
    <property type="entry name" value="DNA POLYMERASE III SUBUNIT ALPHA"/>
    <property type="match status" value="1"/>
</dbReference>
<keyword evidence="4 10" id="KW-0808">Transferase</keyword>
<dbReference type="InterPro" id="IPR004805">
    <property type="entry name" value="DnaE2/DnaE/PolC"/>
</dbReference>
<sequence length="1167" mass="130005">MEFVHLHNHSEYSLLDGMLRLSEKGPSKFLKQVAADGFKAMAITDHGNMYGAMDFYKNAAAAGIKPIIGCEAYITNGSHKNKEKGLDKTFHLTLLAKDYEGYQNLMALISKAWLDGFYYHPRIDKDILAQHAKGIMALSGCLKGEVSQELLNGTFAQACEYAKTYESILGKGNYYIELMDHGIEEEQIILPKLIEVSKSTGIPVVATNDCHYEKQEDWQAHDIHMCISMGKTLDDPNRLKSSTHELYFKSAQEMAELFSYIPEAVSNTLEVAEKCNVVMPKSGFVLPVFDIPPSFSDTDSYIKNLCQEGLAKKMSGIIPPNYQERLDYELGVIGKMGFSSYFLIVADFIDYARQNHIPVGPGRGSGAGSIVAYSLNITKVDPIKNGLLFERFLNPDRLSMPDLDIDFSDEGREQVINYVRNKYGETNVAQIITFGTMKAKMAVKDVARVLNIPVSESNRITKLIPNDLGTTIDSAIETVKELKQEIASNPQTAKLFDFAKKLEGLKRHAGIHAAGIVVTREEVSKYAPLARGSKEAITTQYEGGILADDLGLLKIDFLGLRTLTIIDNAVDIIKNMRGIDIDIDNIPLDNKKTYELLSSAKTLGIFQLESGGMRDLVKRLKPSEFSDISALVALYRPGPMESGMLESFVRRKAGQEKITYDTPLMEPVLKETYGTMVYQEQIMELSKLLGGFTPGQADSLRKAMGKKKVDEMEKARVNFVNGCAGKKINPKTADKIFEQMSKFAGYGFNKSHSVAYALVSYQTAYLKANYPIEFMCSLLTNEIGHNAIGSDDKENKIVTYIEEAKKMGFETLGPDVNHSKENFSIEEVNGKEIIRFGLEAVKNVGTEAAASIVSARGDRPYCGFQDLLERIDLKASNKKTIESLIKAGALDSLIPGKTPNSARAVMLAEMEDMLEITAKIKEEKESSICSLFGEDSSAFVSVKKKETKTAPRPLKQEQLLEMEKEVLGFYNSGHPLAKYKKHMDKIKSVTIEEINENNIKGAVNILGIITRVKKRQNKRKEDWAQFIIEDETGQMSANAYSRVYAEIAEKIENNAIVYLTGDIKTDEESARTEIMVSNIESIIPVISRAAAKVTIDIPKGYSETNSRLLNTLLERGKGITEVYFNIESPDEDKAPFLVRSQHKIVLHKALIDHIENTLGENSWTFEK</sequence>
<dbReference type="Gene3D" id="1.10.10.1600">
    <property type="entry name" value="Bacterial DNA polymerase III alpha subunit, thumb domain"/>
    <property type="match status" value="1"/>
</dbReference>
<dbReference type="Proteomes" id="UP000001029">
    <property type="component" value="Chromosome"/>
</dbReference>
<dbReference type="Gene3D" id="2.40.50.140">
    <property type="entry name" value="Nucleic acid-binding proteins"/>
    <property type="match status" value="1"/>
</dbReference>
<dbReference type="InterPro" id="IPR041931">
    <property type="entry name" value="DNA_pol3_alpha_thumb_dom"/>
</dbReference>
<dbReference type="InterPro" id="IPR016195">
    <property type="entry name" value="Pol/histidinol_Pase-like"/>
</dbReference>
<dbReference type="InterPro" id="IPR003141">
    <property type="entry name" value="Pol/His_phosphatase_N"/>
</dbReference>
<dbReference type="Gene3D" id="3.20.20.140">
    <property type="entry name" value="Metal-dependent hydrolases"/>
    <property type="match status" value="1"/>
</dbReference>
<dbReference type="EC" id="2.7.7.7" evidence="2"/>
<gene>
    <name evidence="10" type="ordered locus">Emin_0212</name>
</gene>
<evidence type="ECO:0000256" key="3">
    <source>
        <dbReference type="ARBA" id="ARBA00019114"/>
    </source>
</evidence>
<dbReference type="GO" id="GO:0003676">
    <property type="term" value="F:nucleic acid binding"/>
    <property type="evidence" value="ECO:0007669"/>
    <property type="project" value="InterPro"/>
</dbReference>
<dbReference type="SUPFAM" id="SSF89550">
    <property type="entry name" value="PHP domain-like"/>
    <property type="match status" value="1"/>
</dbReference>
<dbReference type="InterPro" id="IPR011708">
    <property type="entry name" value="DNA_pol3_alpha_NTPase_dom"/>
</dbReference>
<dbReference type="EMBL" id="CP001055">
    <property type="protein sequence ID" value="ACC97774.1"/>
    <property type="molecule type" value="Genomic_DNA"/>
</dbReference>
<dbReference type="Pfam" id="PF17657">
    <property type="entry name" value="DNA_pol3_finger"/>
    <property type="match status" value="1"/>
</dbReference>
<dbReference type="NCBIfam" id="NF004226">
    <property type="entry name" value="PRK05673.1"/>
    <property type="match status" value="1"/>
</dbReference>
<evidence type="ECO:0000256" key="8">
    <source>
        <dbReference type="ARBA" id="ARBA00049244"/>
    </source>
</evidence>
<evidence type="ECO:0000313" key="11">
    <source>
        <dbReference type="Proteomes" id="UP000001029"/>
    </source>
</evidence>
<keyword evidence="6" id="KW-0235">DNA replication</keyword>
<proteinExistence type="predicted"/>
<dbReference type="NCBIfam" id="TIGR00594">
    <property type="entry name" value="polc"/>
    <property type="match status" value="1"/>
</dbReference>
<dbReference type="Gene3D" id="1.10.150.870">
    <property type="match status" value="1"/>
</dbReference>
<evidence type="ECO:0000256" key="4">
    <source>
        <dbReference type="ARBA" id="ARBA00022679"/>
    </source>
</evidence>
<comment type="subcellular location">
    <subcellularLocation>
        <location evidence="1">Cytoplasm</location>
    </subcellularLocation>
</comment>
<dbReference type="InterPro" id="IPR012340">
    <property type="entry name" value="NA-bd_OB-fold"/>
</dbReference>
<evidence type="ECO:0000256" key="7">
    <source>
        <dbReference type="ARBA" id="ARBA00022932"/>
    </source>
</evidence>
<dbReference type="Pfam" id="PF01336">
    <property type="entry name" value="tRNA_anti-codon"/>
    <property type="match status" value="1"/>
</dbReference>
<keyword evidence="5 10" id="KW-0548">Nucleotidyltransferase</keyword>
<dbReference type="OrthoDB" id="9803237at2"/>
<dbReference type="InterPro" id="IPR040982">
    <property type="entry name" value="DNA_pol3_finger"/>
</dbReference>